<reference evidence="2 3" key="1">
    <citation type="submission" date="2019-04" db="EMBL/GenBank/DDBJ databases">
        <title>Friends and foes A comparative genomics study of 23 Aspergillus species from section Flavi.</title>
        <authorList>
            <consortium name="DOE Joint Genome Institute"/>
            <person name="Kjaerbolling I."/>
            <person name="Vesth T."/>
            <person name="Frisvad J.C."/>
            <person name="Nybo J.L."/>
            <person name="Theobald S."/>
            <person name="Kildgaard S."/>
            <person name="Isbrandt T."/>
            <person name="Kuo A."/>
            <person name="Sato A."/>
            <person name="Lyhne E.K."/>
            <person name="Kogle M.E."/>
            <person name="Wiebenga A."/>
            <person name="Kun R.S."/>
            <person name="Lubbers R.J."/>
            <person name="Makela M.R."/>
            <person name="Barry K."/>
            <person name="Chovatia M."/>
            <person name="Clum A."/>
            <person name="Daum C."/>
            <person name="Haridas S."/>
            <person name="He G."/>
            <person name="LaButti K."/>
            <person name="Lipzen A."/>
            <person name="Mondo S."/>
            <person name="Riley R."/>
            <person name="Salamov A."/>
            <person name="Simmons B.A."/>
            <person name="Magnuson J.K."/>
            <person name="Henrissat B."/>
            <person name="Mortensen U.H."/>
            <person name="Larsen T.O."/>
            <person name="Devries R.P."/>
            <person name="Grigoriev I.V."/>
            <person name="Machida M."/>
            <person name="Baker S.E."/>
            <person name="Andersen M.R."/>
        </authorList>
    </citation>
    <scope>NUCLEOTIDE SEQUENCE [LARGE SCALE GENOMIC DNA]</scope>
    <source>
        <strain evidence="2 3">IBT 18842</strain>
    </source>
</reference>
<accession>A0A5N6TLS3</accession>
<dbReference type="CDD" id="cd04301">
    <property type="entry name" value="NAT_SF"/>
    <property type="match status" value="1"/>
</dbReference>
<proteinExistence type="predicted"/>
<dbReference type="GO" id="GO:0016747">
    <property type="term" value="F:acyltransferase activity, transferring groups other than amino-acyl groups"/>
    <property type="evidence" value="ECO:0007669"/>
    <property type="project" value="InterPro"/>
</dbReference>
<dbReference type="InterPro" id="IPR016181">
    <property type="entry name" value="Acyl_CoA_acyltransferase"/>
</dbReference>
<evidence type="ECO:0000313" key="3">
    <source>
        <dbReference type="Proteomes" id="UP000325780"/>
    </source>
</evidence>
<dbReference type="Gene3D" id="3.40.630.30">
    <property type="match status" value="1"/>
</dbReference>
<evidence type="ECO:0000313" key="2">
    <source>
        <dbReference type="EMBL" id="KAE8147041.1"/>
    </source>
</evidence>
<dbReference type="InterPro" id="IPR000182">
    <property type="entry name" value="GNAT_dom"/>
</dbReference>
<name>A0A5N6TLS3_ASPAV</name>
<dbReference type="OrthoDB" id="2326446at2759"/>
<feature type="domain" description="N-acetyltransferase" evidence="1">
    <location>
        <begin position="8"/>
        <end position="204"/>
    </location>
</feature>
<keyword evidence="3" id="KW-1185">Reference proteome</keyword>
<evidence type="ECO:0000259" key="1">
    <source>
        <dbReference type="PROSITE" id="PS51186"/>
    </source>
</evidence>
<dbReference type="PROSITE" id="PS51186">
    <property type="entry name" value="GNAT"/>
    <property type="match status" value="1"/>
</dbReference>
<dbReference type="SUPFAM" id="SSF55729">
    <property type="entry name" value="Acyl-CoA N-acyltransferases (Nat)"/>
    <property type="match status" value="1"/>
</dbReference>
<dbReference type="Pfam" id="PF00583">
    <property type="entry name" value="Acetyltransf_1"/>
    <property type="match status" value="1"/>
</dbReference>
<dbReference type="Proteomes" id="UP000325780">
    <property type="component" value="Unassembled WGS sequence"/>
</dbReference>
<dbReference type="AlphaFoldDB" id="A0A5N6TLS3"/>
<gene>
    <name evidence="2" type="ORF">BDV25DRAFT_169432</name>
</gene>
<sequence>MTSTIEKCTLHPINLHNPTEFTELQRQRHKCGWLYDNAALETWRSKQDARLKSFFWIIIPSNTGPDHIRAGHISLDSYTDPPDLELASSDRSALTIQTFFILPEYRGDGLGRKAMDLVEALATQEPYGSRECEYVTMTSMSKKYYYSEEVEWRGIWERLVRERPVVCPVDWYERRGYVRWKSEPRFREVDVDGEEVVIVADFLRRALT</sequence>
<organism evidence="2 3">
    <name type="scientific">Aspergillus avenaceus</name>
    <dbReference type="NCBI Taxonomy" id="36643"/>
    <lineage>
        <taxon>Eukaryota</taxon>
        <taxon>Fungi</taxon>
        <taxon>Dikarya</taxon>
        <taxon>Ascomycota</taxon>
        <taxon>Pezizomycotina</taxon>
        <taxon>Eurotiomycetes</taxon>
        <taxon>Eurotiomycetidae</taxon>
        <taxon>Eurotiales</taxon>
        <taxon>Aspergillaceae</taxon>
        <taxon>Aspergillus</taxon>
        <taxon>Aspergillus subgen. Circumdati</taxon>
    </lineage>
</organism>
<dbReference type="EMBL" id="ML742229">
    <property type="protein sequence ID" value="KAE8147041.1"/>
    <property type="molecule type" value="Genomic_DNA"/>
</dbReference>
<protein>
    <recommendedName>
        <fullName evidence="1">N-acetyltransferase domain-containing protein</fullName>
    </recommendedName>
</protein>